<organism evidence="1 2">
    <name type="scientific">Microbacterium binotii</name>
    <dbReference type="NCBI Taxonomy" id="462710"/>
    <lineage>
        <taxon>Bacteria</taxon>
        <taxon>Bacillati</taxon>
        <taxon>Actinomycetota</taxon>
        <taxon>Actinomycetes</taxon>
        <taxon>Micrococcales</taxon>
        <taxon>Microbacteriaceae</taxon>
        <taxon>Microbacterium</taxon>
    </lineage>
</organism>
<evidence type="ECO:0000313" key="2">
    <source>
        <dbReference type="Proteomes" id="UP001500274"/>
    </source>
</evidence>
<keyword evidence="2" id="KW-1185">Reference proteome</keyword>
<evidence type="ECO:0000313" key="1">
    <source>
        <dbReference type="EMBL" id="GAA2590379.1"/>
    </source>
</evidence>
<protein>
    <submittedName>
        <fullName evidence="1">Uncharacterized protein</fullName>
    </submittedName>
</protein>
<dbReference type="EMBL" id="BAAARI010000038">
    <property type="protein sequence ID" value="GAA2590379.1"/>
    <property type="molecule type" value="Genomic_DNA"/>
</dbReference>
<sequence length="128" mass="13700">MSAVNQIALSLDILAQNIARLQEQAATMPTAREIVTTRGADGEKAQADYIEALRVVAGEVARKTQLVRLYVEHNAEALQKASQALLETDGNTSLEARQAAAFIQSAAEAAQQPAQIPSGSSEAKRRAW</sequence>
<accession>A0ABN3PMY5</accession>
<proteinExistence type="predicted"/>
<gene>
    <name evidence="1" type="ORF">GCM10009862_30860</name>
</gene>
<dbReference type="RefSeq" id="WP_344230998.1">
    <property type="nucleotide sequence ID" value="NZ_BAAARI010000038.1"/>
</dbReference>
<dbReference type="Proteomes" id="UP001500274">
    <property type="component" value="Unassembled WGS sequence"/>
</dbReference>
<comment type="caution">
    <text evidence="1">The sequence shown here is derived from an EMBL/GenBank/DDBJ whole genome shotgun (WGS) entry which is preliminary data.</text>
</comment>
<name>A0ABN3PMY5_9MICO</name>
<reference evidence="1 2" key="1">
    <citation type="journal article" date="2019" name="Int. J. Syst. Evol. Microbiol.">
        <title>The Global Catalogue of Microorganisms (GCM) 10K type strain sequencing project: providing services to taxonomists for standard genome sequencing and annotation.</title>
        <authorList>
            <consortium name="The Broad Institute Genomics Platform"/>
            <consortium name="The Broad Institute Genome Sequencing Center for Infectious Disease"/>
            <person name="Wu L."/>
            <person name="Ma J."/>
        </authorList>
    </citation>
    <scope>NUCLEOTIDE SEQUENCE [LARGE SCALE GENOMIC DNA]</scope>
    <source>
        <strain evidence="1 2">JCM 16365</strain>
    </source>
</reference>